<comment type="caution">
    <text evidence="2">The sequence shown here is derived from an EMBL/GenBank/DDBJ whole genome shotgun (WGS) entry which is preliminary data.</text>
</comment>
<organism evidence="2 3">
    <name type="scientific">Steroidobacter agaridevorans</name>
    <dbReference type="NCBI Taxonomy" id="2695856"/>
    <lineage>
        <taxon>Bacteria</taxon>
        <taxon>Pseudomonadati</taxon>
        <taxon>Pseudomonadota</taxon>
        <taxon>Gammaproteobacteria</taxon>
        <taxon>Steroidobacterales</taxon>
        <taxon>Steroidobacteraceae</taxon>
        <taxon>Steroidobacter</taxon>
    </lineage>
</organism>
<evidence type="ECO:0000313" key="3">
    <source>
        <dbReference type="Proteomes" id="UP000445000"/>
    </source>
</evidence>
<evidence type="ECO:0000256" key="1">
    <source>
        <dbReference type="SAM" id="SignalP"/>
    </source>
</evidence>
<keyword evidence="1" id="KW-0732">Signal</keyword>
<feature type="chain" id="PRO_5032464526" description="Hyaluronidase" evidence="1">
    <location>
        <begin position="19"/>
        <end position="278"/>
    </location>
</feature>
<proteinExistence type="predicted"/>
<dbReference type="SUPFAM" id="SSF51445">
    <property type="entry name" value="(Trans)glycosidases"/>
    <property type="match status" value="1"/>
</dbReference>
<name>A0A829YLR1_9GAMM</name>
<dbReference type="EMBL" id="BLJN01000008">
    <property type="protein sequence ID" value="GFE84245.1"/>
    <property type="molecule type" value="Genomic_DNA"/>
</dbReference>
<dbReference type="AlphaFoldDB" id="A0A829YLR1"/>
<dbReference type="InterPro" id="IPR013785">
    <property type="entry name" value="Aldolase_TIM"/>
</dbReference>
<accession>A0A829YLR1</accession>
<sequence>MKLAALAILCVWSAIGSAGETGCFRIFDATGFKLKPDLKQYGIETATVIYVHLHYWPDPARRQELPERSLVDLTVKQLLARDQGSPLLITDLEHWPNKGSDAVVAESVRKYITLAGWTQASAGGSAVGYYGVPPLRDYWRSLSDPTSKEYRAWQAENDRFQALADAVDVLTPSLYTFYEDEAGWERSTVENIREARRLAPGKPVYPFIWPQYHESNSKLRGQYLPASYWLKQLQILEANVEGVILWYPPGNNWNGMAEWWLATRAFIESSSRVCRNKQ</sequence>
<feature type="signal peptide" evidence="1">
    <location>
        <begin position="1"/>
        <end position="18"/>
    </location>
</feature>
<dbReference type="Proteomes" id="UP000445000">
    <property type="component" value="Unassembled WGS sequence"/>
</dbReference>
<reference evidence="3" key="1">
    <citation type="submission" date="2020-01" db="EMBL/GenBank/DDBJ databases">
        <title>'Steroidobacter agaridevorans' sp. nov., agar-degrading bacteria isolated from rhizosphere soils.</title>
        <authorList>
            <person name="Ikenaga M."/>
            <person name="Kataoka M."/>
            <person name="Murouchi A."/>
            <person name="Katsuragi S."/>
            <person name="Sakai M."/>
        </authorList>
    </citation>
    <scope>NUCLEOTIDE SEQUENCE [LARGE SCALE GENOMIC DNA]</scope>
    <source>
        <strain evidence="3">YU21-B</strain>
    </source>
</reference>
<dbReference type="InterPro" id="IPR017853">
    <property type="entry name" value="GH"/>
</dbReference>
<evidence type="ECO:0000313" key="2">
    <source>
        <dbReference type="EMBL" id="GFE84245.1"/>
    </source>
</evidence>
<gene>
    <name evidence="2" type="ORF">GCM10011487_62450</name>
</gene>
<dbReference type="RefSeq" id="WP_161815841.1">
    <property type="nucleotide sequence ID" value="NZ_BLJN01000008.1"/>
</dbReference>
<keyword evidence="3" id="KW-1185">Reference proteome</keyword>
<protein>
    <recommendedName>
        <fullName evidence="4">Hyaluronidase</fullName>
    </recommendedName>
</protein>
<dbReference type="Gene3D" id="3.20.20.70">
    <property type="entry name" value="Aldolase class I"/>
    <property type="match status" value="1"/>
</dbReference>
<evidence type="ECO:0008006" key="4">
    <source>
        <dbReference type="Google" id="ProtNLM"/>
    </source>
</evidence>